<evidence type="ECO:0000313" key="3">
    <source>
        <dbReference type="Proteomes" id="UP000183788"/>
    </source>
</evidence>
<dbReference type="AlphaFoldDB" id="A0A1K1M0L4"/>
<keyword evidence="1" id="KW-0472">Membrane</keyword>
<name>A0A1K1M0L4_9BACT</name>
<gene>
    <name evidence="2" type="ORF">SAMN05661012_00355</name>
</gene>
<dbReference type="STRING" id="1004.SAMN05661012_00355"/>
<keyword evidence="1" id="KW-0812">Transmembrane</keyword>
<accession>A0A1K1M0L4</accession>
<dbReference type="EMBL" id="FPIZ01000001">
    <property type="protein sequence ID" value="SFW16701.1"/>
    <property type="molecule type" value="Genomic_DNA"/>
</dbReference>
<dbReference type="Proteomes" id="UP000183788">
    <property type="component" value="Unassembled WGS sequence"/>
</dbReference>
<evidence type="ECO:0000313" key="2">
    <source>
        <dbReference type="EMBL" id="SFW16701.1"/>
    </source>
</evidence>
<keyword evidence="1" id="KW-1133">Transmembrane helix</keyword>
<evidence type="ECO:0000256" key="1">
    <source>
        <dbReference type="SAM" id="Phobius"/>
    </source>
</evidence>
<reference evidence="2 3" key="1">
    <citation type="submission" date="2016-11" db="EMBL/GenBank/DDBJ databases">
        <authorList>
            <person name="Jaros S."/>
            <person name="Januszkiewicz K."/>
            <person name="Wedrychowicz H."/>
        </authorList>
    </citation>
    <scope>NUCLEOTIDE SEQUENCE [LARGE SCALE GENOMIC DNA]</scope>
    <source>
        <strain evidence="2 3">DSM 784</strain>
    </source>
</reference>
<organism evidence="2 3">
    <name type="scientific">Chitinophaga sancti</name>
    <dbReference type="NCBI Taxonomy" id="1004"/>
    <lineage>
        <taxon>Bacteria</taxon>
        <taxon>Pseudomonadati</taxon>
        <taxon>Bacteroidota</taxon>
        <taxon>Chitinophagia</taxon>
        <taxon>Chitinophagales</taxon>
        <taxon>Chitinophagaceae</taxon>
        <taxon>Chitinophaga</taxon>
    </lineage>
</organism>
<proteinExistence type="predicted"/>
<sequence length="47" mass="5567">MIWLNIFGGLIIYILLLGVGIGYLRHQSRINDNRTLNNTGNRRQRRR</sequence>
<protein>
    <submittedName>
        <fullName evidence="2">Uncharacterized protein</fullName>
    </submittedName>
</protein>
<feature type="transmembrane region" description="Helical" evidence="1">
    <location>
        <begin position="6"/>
        <end position="24"/>
    </location>
</feature>